<dbReference type="EMBL" id="JBHLVO010000005">
    <property type="protein sequence ID" value="MFC0271641.1"/>
    <property type="molecule type" value="Genomic_DNA"/>
</dbReference>
<evidence type="ECO:0000259" key="1">
    <source>
        <dbReference type="Pfam" id="PF21747"/>
    </source>
</evidence>
<keyword evidence="3" id="KW-1185">Reference proteome</keyword>
<dbReference type="RefSeq" id="WP_378932894.1">
    <property type="nucleotide sequence ID" value="NZ_JBHLVO010000005.1"/>
</dbReference>
<evidence type="ECO:0000313" key="3">
    <source>
        <dbReference type="Proteomes" id="UP001589854"/>
    </source>
</evidence>
<reference evidence="2 3" key="1">
    <citation type="submission" date="2024-09" db="EMBL/GenBank/DDBJ databases">
        <authorList>
            <person name="Sun Q."/>
            <person name="Mori K."/>
        </authorList>
    </citation>
    <scope>NUCLEOTIDE SEQUENCE [LARGE SCALE GENOMIC DNA]</scope>
    <source>
        <strain evidence="2 3">CCM 7228</strain>
    </source>
</reference>
<feature type="domain" description="YpoC-like" evidence="1">
    <location>
        <begin position="69"/>
        <end position="176"/>
    </location>
</feature>
<evidence type="ECO:0000313" key="2">
    <source>
        <dbReference type="EMBL" id="MFC0271641.1"/>
    </source>
</evidence>
<dbReference type="InterPro" id="IPR048427">
    <property type="entry name" value="YpoC"/>
</dbReference>
<organism evidence="2 3">
    <name type="scientific">Metabacillus herbersteinensis</name>
    <dbReference type="NCBI Taxonomy" id="283816"/>
    <lineage>
        <taxon>Bacteria</taxon>
        <taxon>Bacillati</taxon>
        <taxon>Bacillota</taxon>
        <taxon>Bacilli</taxon>
        <taxon>Bacillales</taxon>
        <taxon>Bacillaceae</taxon>
        <taxon>Metabacillus</taxon>
    </lineage>
</organism>
<comment type="caution">
    <text evidence="2">The sequence shown here is derived from an EMBL/GenBank/DDBJ whole genome shotgun (WGS) entry which is preliminary data.</text>
</comment>
<protein>
    <submittedName>
        <fullName evidence="2">YpoC family protein</fullName>
    </submittedName>
</protein>
<proteinExistence type="predicted"/>
<gene>
    <name evidence="2" type="ORF">ACFFIX_09245</name>
</gene>
<sequence>MENKQKTVPYEIPAAFRFEPFFERETLWKEEPSEDSISAILLNDPFYFDMRFEAGILDKEKPWERPEVYVPIVFEKFNRVSDGLKHLLKRKKMINDKDKIIQAISFFLLGLYWINKQHVNSLNREDLGFKKLTLKPVNCEERLLFILQNPARYHSFIQLQQLGEEISKLFYKQAAIANLKKH</sequence>
<dbReference type="Proteomes" id="UP001589854">
    <property type="component" value="Unassembled WGS sequence"/>
</dbReference>
<accession>A0ABV6GE23</accession>
<dbReference type="Pfam" id="PF21747">
    <property type="entry name" value="YpoC"/>
    <property type="match status" value="1"/>
</dbReference>
<name>A0ABV6GE23_9BACI</name>